<evidence type="ECO:0000259" key="4">
    <source>
        <dbReference type="PROSITE" id="PS50956"/>
    </source>
</evidence>
<keyword evidence="3" id="KW-0804">Transcription</keyword>
<dbReference type="GO" id="GO:0043200">
    <property type="term" value="P:response to amino acid"/>
    <property type="evidence" value="ECO:0007669"/>
    <property type="project" value="TreeGrafter"/>
</dbReference>
<dbReference type="InterPro" id="IPR000485">
    <property type="entry name" value="AsnC-type_HTH_dom"/>
</dbReference>
<evidence type="ECO:0000313" key="5">
    <source>
        <dbReference type="EMBL" id="CAA9552987.1"/>
    </source>
</evidence>
<dbReference type="GO" id="GO:0043565">
    <property type="term" value="F:sequence-specific DNA binding"/>
    <property type="evidence" value="ECO:0007669"/>
    <property type="project" value="InterPro"/>
</dbReference>
<feature type="domain" description="HTH asnC-type" evidence="4">
    <location>
        <begin position="11"/>
        <end position="71"/>
    </location>
</feature>
<dbReference type="PANTHER" id="PTHR30154:SF34">
    <property type="entry name" value="TRANSCRIPTIONAL REGULATOR AZLB"/>
    <property type="match status" value="1"/>
</dbReference>
<dbReference type="InterPro" id="IPR036388">
    <property type="entry name" value="WH-like_DNA-bd_sf"/>
</dbReference>
<dbReference type="CDD" id="cd00090">
    <property type="entry name" value="HTH_ARSR"/>
    <property type="match status" value="1"/>
</dbReference>
<dbReference type="Gene3D" id="1.10.10.10">
    <property type="entry name" value="Winged helix-like DNA-binding domain superfamily/Winged helix DNA-binding domain"/>
    <property type="match status" value="1"/>
</dbReference>
<dbReference type="Gene3D" id="3.30.70.920">
    <property type="match status" value="1"/>
</dbReference>
<dbReference type="InterPro" id="IPR036390">
    <property type="entry name" value="WH_DNA-bd_sf"/>
</dbReference>
<protein>
    <recommendedName>
        <fullName evidence="4">HTH asnC-type domain-containing protein</fullName>
    </recommendedName>
</protein>
<evidence type="ECO:0000256" key="3">
    <source>
        <dbReference type="ARBA" id="ARBA00023163"/>
    </source>
</evidence>
<dbReference type="InterPro" id="IPR019888">
    <property type="entry name" value="Tscrpt_reg_AsnC-like"/>
</dbReference>
<dbReference type="AlphaFoldDB" id="A0A6J4UM17"/>
<dbReference type="PANTHER" id="PTHR30154">
    <property type="entry name" value="LEUCINE-RESPONSIVE REGULATORY PROTEIN"/>
    <property type="match status" value="1"/>
</dbReference>
<evidence type="ECO:0000256" key="1">
    <source>
        <dbReference type="ARBA" id="ARBA00023015"/>
    </source>
</evidence>
<dbReference type="InterPro" id="IPR019887">
    <property type="entry name" value="Tscrpt_reg_AsnC/Lrp_C"/>
</dbReference>
<dbReference type="InterPro" id="IPR011008">
    <property type="entry name" value="Dimeric_a/b-barrel"/>
</dbReference>
<dbReference type="PRINTS" id="PR00033">
    <property type="entry name" value="HTHASNC"/>
</dbReference>
<evidence type="ECO:0000256" key="2">
    <source>
        <dbReference type="ARBA" id="ARBA00023125"/>
    </source>
</evidence>
<dbReference type="SUPFAM" id="SSF46785">
    <property type="entry name" value="Winged helix' DNA-binding domain"/>
    <property type="match status" value="1"/>
</dbReference>
<dbReference type="SMART" id="SM00344">
    <property type="entry name" value="HTH_ASNC"/>
    <property type="match status" value="1"/>
</dbReference>
<dbReference type="InterPro" id="IPR011991">
    <property type="entry name" value="ArsR-like_HTH"/>
</dbReference>
<dbReference type="GO" id="GO:0006355">
    <property type="term" value="P:regulation of DNA-templated transcription"/>
    <property type="evidence" value="ECO:0007669"/>
    <property type="project" value="UniProtKB-ARBA"/>
</dbReference>
<dbReference type="PROSITE" id="PS50956">
    <property type="entry name" value="HTH_ASNC_2"/>
    <property type="match status" value="1"/>
</dbReference>
<name>A0A6J4UM17_9BACT</name>
<dbReference type="EMBL" id="CADCWN010000031">
    <property type="protein sequence ID" value="CAA9552987.1"/>
    <property type="molecule type" value="Genomic_DNA"/>
</dbReference>
<accession>A0A6J4UM17</accession>
<reference evidence="5" key="1">
    <citation type="submission" date="2020-02" db="EMBL/GenBank/DDBJ databases">
        <authorList>
            <person name="Meier V. D."/>
        </authorList>
    </citation>
    <scope>NUCLEOTIDE SEQUENCE</scope>
    <source>
        <strain evidence="5">AVDCRST_MAG18</strain>
    </source>
</reference>
<keyword evidence="2" id="KW-0238">DNA-binding</keyword>
<dbReference type="GO" id="GO:0005829">
    <property type="term" value="C:cytosol"/>
    <property type="evidence" value="ECO:0007669"/>
    <property type="project" value="TreeGrafter"/>
</dbReference>
<keyword evidence="1" id="KW-0805">Transcription regulation</keyword>
<dbReference type="Pfam" id="PF13404">
    <property type="entry name" value="HTH_AsnC-type"/>
    <property type="match status" value="1"/>
</dbReference>
<gene>
    <name evidence="5" type="ORF">AVDCRST_MAG18-467</name>
</gene>
<dbReference type="SUPFAM" id="SSF54909">
    <property type="entry name" value="Dimeric alpha+beta barrel"/>
    <property type="match status" value="1"/>
</dbReference>
<proteinExistence type="predicted"/>
<dbReference type="Pfam" id="PF01037">
    <property type="entry name" value="AsnC_trans_reg"/>
    <property type="match status" value="1"/>
</dbReference>
<organism evidence="5">
    <name type="scientific">uncultured Thermomicrobiales bacterium</name>
    <dbReference type="NCBI Taxonomy" id="1645740"/>
    <lineage>
        <taxon>Bacteria</taxon>
        <taxon>Pseudomonadati</taxon>
        <taxon>Thermomicrobiota</taxon>
        <taxon>Thermomicrobia</taxon>
        <taxon>Thermomicrobiales</taxon>
        <taxon>environmental samples</taxon>
    </lineage>
</organism>
<sequence length="179" mass="19967">MEKEEANGFELDELDLRIISELQDDGRKPSTEIARELDVPRPTVARRIERLVSQRIITVGVFANSRRIGLPIHVMIQLTVEPQKHEAVVAAIVALDEVRWVGVATGPYDLLIEGMLRSNGHLQRFLLKRLGVIDGIKGMQTAHILDVPKIAFDWERMLQAGEAVNTADNVRVSSSREGG</sequence>